<keyword evidence="2" id="KW-1185">Reference proteome</keyword>
<sequence length="726" mass="83826">MNTLINFYKKIIQELIIKNHSLTPSELLVKFLNYINEHDESLGFFKSSLSAESKNLIQRMSNAQFRPEDVIPVLDQFFCDTTKVRSNCMIYPLVAYFYYFETSYPRARVEGVQQFTFINTSKETLHQATHLSRKVLLTLRRYTCEIEYQYEAQAKACRNWRALSRMIVHDKTKYEMGSLLINIFSNEVEVMKLGMGLYMKELDYPLYLLNIKYNDETKIAIIRKILTILSTPDVDESAKYMAFKALQQIDIPSEMQDKVSDVLVSEFFVSGRYSTEITLRSPLSDETWEFVLEKIRNNPDIRTILKVLLICKKAMSTPKSVLNEALNLFYSQKQITDLLDLVNIALLLDPEIADNRDKKLLLGNKLISLIETDSRDPNTAGDLLIRVMHPLPLTHEQCNQLEQLLLLKTSKLDRLAILSIFCNALEKKLLPSVFEEALLKHIQKFCFEEYPSNFSPLLYNTLDSLLSPQQRFDLFSGLTVSGTPPLARVCLYILPPPEMLDVYQTVLAKPWKLNFLASPIRDLDLLPNTKILSIIALPLLEICREMLVDKALAPTSKQHAHSLIQKIKKMIKTPEVNAYCFNIFMDLLCSGKEHHGFQKQIIHLAHQIWPTDENVQNDAAHAYFSFLNRHITHFDHNDFRIIVTSLNLILIKIEHPAMRAIILANLDNILLNIDDNLTSTELQQGIEQLRSTHEAKSIVDNVIYEDLKTYVYDDSEDTMQPLSSWL</sequence>
<evidence type="ECO:0008006" key="3">
    <source>
        <dbReference type="Google" id="ProtNLM"/>
    </source>
</evidence>
<dbReference type="Proteomes" id="UP001057474">
    <property type="component" value="Chromosome"/>
</dbReference>
<accession>A0ABY4YBE5</accession>
<dbReference type="RefSeq" id="WP_252581745.1">
    <property type="nucleotide sequence ID" value="NZ_CP071527.1"/>
</dbReference>
<dbReference type="EMBL" id="CP071527">
    <property type="protein sequence ID" value="USQ14851.1"/>
    <property type="molecule type" value="Genomic_DNA"/>
</dbReference>
<protein>
    <recommendedName>
        <fullName evidence="3">Dot/Icm T4SS effector</fullName>
    </recommendedName>
</protein>
<organism evidence="1 2">
    <name type="scientific">Legionella lytica</name>
    <dbReference type="NCBI Taxonomy" id="96232"/>
    <lineage>
        <taxon>Bacteria</taxon>
        <taxon>Pseudomonadati</taxon>
        <taxon>Pseudomonadota</taxon>
        <taxon>Gammaproteobacteria</taxon>
        <taxon>Legionellales</taxon>
        <taxon>Legionellaceae</taxon>
        <taxon>Legionella</taxon>
    </lineage>
</organism>
<evidence type="ECO:0000313" key="1">
    <source>
        <dbReference type="EMBL" id="USQ14851.1"/>
    </source>
</evidence>
<evidence type="ECO:0000313" key="2">
    <source>
        <dbReference type="Proteomes" id="UP001057474"/>
    </source>
</evidence>
<reference evidence="1" key="1">
    <citation type="submission" date="2021-03" db="EMBL/GenBank/DDBJ databases">
        <title>Legionella lytica PCM 2298.</title>
        <authorList>
            <person name="Koper P."/>
        </authorList>
    </citation>
    <scope>NUCLEOTIDE SEQUENCE</scope>
    <source>
        <strain evidence="1">PCM 2298</strain>
    </source>
</reference>
<name>A0ABY4YBE5_9GAMM</name>
<proteinExistence type="predicted"/>
<gene>
    <name evidence="1" type="ORF">J2N86_06000</name>
</gene>